<proteinExistence type="predicted"/>
<feature type="non-terminal residue" evidence="1">
    <location>
        <position position="24"/>
    </location>
</feature>
<dbReference type="EMBL" id="UINC01013775">
    <property type="protein sequence ID" value="SVA59279.1"/>
    <property type="molecule type" value="Genomic_DNA"/>
</dbReference>
<protein>
    <submittedName>
        <fullName evidence="1">Uncharacterized protein</fullName>
    </submittedName>
</protein>
<gene>
    <name evidence="1" type="ORF">METZ01_LOCUS112133</name>
</gene>
<accession>A0A381X3C4</accession>
<name>A0A381X3C4_9ZZZZ</name>
<evidence type="ECO:0000313" key="1">
    <source>
        <dbReference type="EMBL" id="SVA59279.1"/>
    </source>
</evidence>
<sequence length="24" mass="2649">MTLEFTLRDRALLKGEEGPAAKMA</sequence>
<organism evidence="1">
    <name type="scientific">marine metagenome</name>
    <dbReference type="NCBI Taxonomy" id="408172"/>
    <lineage>
        <taxon>unclassified sequences</taxon>
        <taxon>metagenomes</taxon>
        <taxon>ecological metagenomes</taxon>
    </lineage>
</organism>
<reference evidence="1" key="1">
    <citation type="submission" date="2018-05" db="EMBL/GenBank/DDBJ databases">
        <authorList>
            <person name="Lanie J.A."/>
            <person name="Ng W.-L."/>
            <person name="Kazmierczak K.M."/>
            <person name="Andrzejewski T.M."/>
            <person name="Davidsen T.M."/>
            <person name="Wayne K.J."/>
            <person name="Tettelin H."/>
            <person name="Glass J.I."/>
            <person name="Rusch D."/>
            <person name="Podicherti R."/>
            <person name="Tsui H.-C.T."/>
            <person name="Winkler M.E."/>
        </authorList>
    </citation>
    <scope>NUCLEOTIDE SEQUENCE</scope>
</reference>
<dbReference type="AlphaFoldDB" id="A0A381X3C4"/>